<name>M5UFS2_9BACT</name>
<dbReference type="OrthoDB" id="9815400at2"/>
<feature type="transmembrane region" description="Helical" evidence="1">
    <location>
        <begin position="142"/>
        <end position="161"/>
    </location>
</feature>
<dbReference type="PANTHER" id="PTHR34989:SF1">
    <property type="entry name" value="PROTEIN HDED"/>
    <property type="match status" value="1"/>
</dbReference>
<dbReference type="EMBL" id="ANOH01000256">
    <property type="protein sequence ID" value="EMI54853.1"/>
    <property type="molecule type" value="Genomic_DNA"/>
</dbReference>
<feature type="transmembrane region" description="Helical" evidence="1">
    <location>
        <begin position="109"/>
        <end position="130"/>
    </location>
</feature>
<accession>M5UFS2</accession>
<sequence length="208" mass="22941">MTNDSLQPPVGPNLPNPVVHELNHMRKEWWCFLIVGILLVLSGIASIAYPWFTSIGVVVFLGALLIVSGITTVISAFWARHWNAFFLQILIGIVYTVTGFVITDAPLTSLALLTLMLAGFFVIAGAFRIVTALVLQFPQWGWHLFNGLVTAMLGLIIFRSFRNLPEEPSGVLWIIGLLVGMELLLNGWTWVVLALALRKLPETEASSS</sequence>
<evidence type="ECO:0000313" key="3">
    <source>
        <dbReference type="Proteomes" id="UP000011885"/>
    </source>
</evidence>
<evidence type="ECO:0000256" key="1">
    <source>
        <dbReference type="SAM" id="Phobius"/>
    </source>
</evidence>
<proteinExistence type="predicted"/>
<evidence type="ECO:0000313" key="2">
    <source>
        <dbReference type="EMBL" id="EMI54853.1"/>
    </source>
</evidence>
<dbReference type="GO" id="GO:0005886">
    <property type="term" value="C:plasma membrane"/>
    <property type="evidence" value="ECO:0007669"/>
    <property type="project" value="TreeGrafter"/>
</dbReference>
<gene>
    <name evidence="2" type="ORF">RSSM_03727</name>
</gene>
<keyword evidence="1" id="KW-0472">Membrane</keyword>
<dbReference type="InterPro" id="IPR005325">
    <property type="entry name" value="DUF308_memb"/>
</dbReference>
<dbReference type="RefSeq" id="WP_008681337.1">
    <property type="nucleotide sequence ID" value="NZ_ANOH01000256.1"/>
</dbReference>
<reference evidence="2 3" key="1">
    <citation type="journal article" date="2013" name="Mar. Genomics">
        <title>Expression of sulfatases in Rhodopirellula baltica and the diversity of sulfatases in the genus Rhodopirellula.</title>
        <authorList>
            <person name="Wegner C.E."/>
            <person name="Richter-Heitmann T."/>
            <person name="Klindworth A."/>
            <person name="Klockow C."/>
            <person name="Richter M."/>
            <person name="Achstetter T."/>
            <person name="Glockner F.O."/>
            <person name="Harder J."/>
        </authorList>
    </citation>
    <scope>NUCLEOTIDE SEQUENCE [LARGE SCALE GENOMIC DNA]</scope>
    <source>
        <strain evidence="2 3">SM41</strain>
    </source>
</reference>
<dbReference type="InterPro" id="IPR052712">
    <property type="entry name" value="Acid_resist_chaperone_HdeD"/>
</dbReference>
<keyword evidence="1" id="KW-0812">Transmembrane</keyword>
<organism evidence="2 3">
    <name type="scientific">Rhodopirellula sallentina SM41</name>
    <dbReference type="NCBI Taxonomy" id="1263870"/>
    <lineage>
        <taxon>Bacteria</taxon>
        <taxon>Pseudomonadati</taxon>
        <taxon>Planctomycetota</taxon>
        <taxon>Planctomycetia</taxon>
        <taxon>Pirellulales</taxon>
        <taxon>Pirellulaceae</taxon>
        <taxon>Rhodopirellula</taxon>
    </lineage>
</organism>
<dbReference type="AlphaFoldDB" id="M5UFS2"/>
<comment type="caution">
    <text evidence="2">The sequence shown here is derived from an EMBL/GenBank/DDBJ whole genome shotgun (WGS) entry which is preliminary data.</text>
</comment>
<dbReference type="Pfam" id="PF03729">
    <property type="entry name" value="DUF308"/>
    <property type="match status" value="1"/>
</dbReference>
<feature type="transmembrane region" description="Helical" evidence="1">
    <location>
        <begin position="85"/>
        <end position="103"/>
    </location>
</feature>
<feature type="transmembrane region" description="Helical" evidence="1">
    <location>
        <begin position="29"/>
        <end position="49"/>
    </location>
</feature>
<dbReference type="PATRIC" id="fig|1263870.3.peg.3956"/>
<protein>
    <submittedName>
        <fullName evidence="2">Putative membrane protein</fullName>
    </submittedName>
</protein>
<dbReference type="PANTHER" id="PTHR34989">
    <property type="entry name" value="PROTEIN HDED"/>
    <property type="match status" value="1"/>
</dbReference>
<dbReference type="Proteomes" id="UP000011885">
    <property type="component" value="Unassembled WGS sequence"/>
</dbReference>
<feature type="transmembrane region" description="Helical" evidence="1">
    <location>
        <begin position="55"/>
        <end position="78"/>
    </location>
</feature>
<feature type="transmembrane region" description="Helical" evidence="1">
    <location>
        <begin position="173"/>
        <end position="197"/>
    </location>
</feature>
<keyword evidence="3" id="KW-1185">Reference proteome</keyword>
<keyword evidence="1" id="KW-1133">Transmembrane helix</keyword>